<evidence type="ECO:0000256" key="1">
    <source>
        <dbReference type="ARBA" id="ARBA00001298"/>
    </source>
</evidence>
<evidence type="ECO:0000256" key="2">
    <source>
        <dbReference type="ARBA" id="ARBA00001997"/>
    </source>
</evidence>
<keyword evidence="7" id="KW-0413">Isomerase</keyword>
<feature type="site" description="Participates in a stacking interaction with the thymidine ring of dTDP-4-oxo-6-deoxyglucose" evidence="6">
    <location>
        <position position="136"/>
    </location>
</feature>
<name>A0A0R3EB38_9BRAD</name>
<dbReference type="GO" id="GO:0000271">
    <property type="term" value="P:polysaccharide biosynthetic process"/>
    <property type="evidence" value="ECO:0007669"/>
    <property type="project" value="TreeGrafter"/>
</dbReference>
<comment type="pathway">
    <text evidence="7">Carbohydrate biosynthesis; dTDP-L-rhamnose biosynthesis.</text>
</comment>
<dbReference type="GO" id="GO:0005829">
    <property type="term" value="C:cytosol"/>
    <property type="evidence" value="ECO:0007669"/>
    <property type="project" value="TreeGrafter"/>
</dbReference>
<dbReference type="EMBL" id="LJYG01000015">
    <property type="protein sequence ID" value="KRQ17348.1"/>
    <property type="molecule type" value="Genomic_DNA"/>
</dbReference>
<dbReference type="GO" id="GO:0019305">
    <property type="term" value="P:dTDP-rhamnose biosynthetic process"/>
    <property type="evidence" value="ECO:0007669"/>
    <property type="project" value="UniProtKB-UniRule"/>
</dbReference>
<dbReference type="SUPFAM" id="SSF51182">
    <property type="entry name" value="RmlC-like cupins"/>
    <property type="match status" value="1"/>
</dbReference>
<comment type="subunit">
    <text evidence="7">Homodimer.</text>
</comment>
<feature type="active site" description="Proton acceptor" evidence="5">
    <location>
        <position position="61"/>
    </location>
</feature>
<comment type="catalytic activity">
    <reaction evidence="1 7">
        <text>dTDP-4-dehydro-6-deoxy-alpha-D-glucose = dTDP-4-dehydro-beta-L-rhamnose</text>
        <dbReference type="Rhea" id="RHEA:16969"/>
        <dbReference type="ChEBI" id="CHEBI:57649"/>
        <dbReference type="ChEBI" id="CHEBI:62830"/>
        <dbReference type="EC" id="5.1.3.13"/>
    </reaction>
</comment>
<evidence type="ECO:0000256" key="7">
    <source>
        <dbReference type="RuleBase" id="RU364069"/>
    </source>
</evidence>
<dbReference type="InterPro" id="IPR000888">
    <property type="entry name" value="RmlC-like"/>
</dbReference>
<accession>A0A0R3EB38</accession>
<protein>
    <recommendedName>
        <fullName evidence="4 7">dTDP-4-dehydrorhamnose 3,5-epimerase</fullName>
        <ecNumber evidence="3 7">5.1.3.13</ecNumber>
    </recommendedName>
    <alternativeName>
        <fullName evidence="7">Thymidine diphospho-4-keto-rhamnose 3,5-epimerase</fullName>
    </alternativeName>
</protein>
<proteinExistence type="inferred from homology"/>
<dbReference type="GO" id="GO:0008830">
    <property type="term" value="F:dTDP-4-dehydrorhamnose 3,5-epimerase activity"/>
    <property type="evidence" value="ECO:0007669"/>
    <property type="project" value="UniProtKB-UniRule"/>
</dbReference>
<dbReference type="AlphaFoldDB" id="A0A0R3EB38"/>
<dbReference type="STRING" id="989370.AOQ71_02370"/>
<dbReference type="UniPathway" id="UPA00124"/>
<dbReference type="PANTHER" id="PTHR21047">
    <property type="entry name" value="DTDP-6-DEOXY-D-GLUCOSE-3,5 EPIMERASE"/>
    <property type="match status" value="1"/>
</dbReference>
<reference evidence="8 9" key="1">
    <citation type="submission" date="2015-09" db="EMBL/GenBank/DDBJ databases">
        <title>Draft Genome Sequence of Bradyrhizobium manausense Strain BR 3351T, a Novel Symbiotic Nitrogen-Fixing Alphaproteobacterium Isolated from Brazilian Amazon Rain Forest.</title>
        <authorList>
            <person name="De Araujo J.L."/>
            <person name="Zilli J.E."/>
        </authorList>
    </citation>
    <scope>NUCLEOTIDE SEQUENCE [LARGE SCALE GENOMIC DNA]</scope>
    <source>
        <strain evidence="8 9">BR3351</strain>
    </source>
</reference>
<organism evidence="8 9">
    <name type="scientific">Bradyrhizobium manausense</name>
    <dbReference type="NCBI Taxonomy" id="989370"/>
    <lineage>
        <taxon>Bacteria</taxon>
        <taxon>Pseudomonadati</taxon>
        <taxon>Pseudomonadota</taxon>
        <taxon>Alphaproteobacteria</taxon>
        <taxon>Hyphomicrobiales</taxon>
        <taxon>Nitrobacteraceae</taxon>
        <taxon>Bradyrhizobium</taxon>
    </lineage>
</organism>
<evidence type="ECO:0000256" key="3">
    <source>
        <dbReference type="ARBA" id="ARBA00012098"/>
    </source>
</evidence>
<dbReference type="CDD" id="cd00438">
    <property type="entry name" value="cupin_RmlC"/>
    <property type="match status" value="1"/>
</dbReference>
<evidence type="ECO:0000313" key="9">
    <source>
        <dbReference type="Proteomes" id="UP000051936"/>
    </source>
</evidence>
<dbReference type="RefSeq" id="WP_057741223.1">
    <property type="nucleotide sequence ID" value="NZ_LJYG01000015.1"/>
</dbReference>
<dbReference type="InterPro" id="IPR014710">
    <property type="entry name" value="RmlC-like_jellyroll"/>
</dbReference>
<comment type="function">
    <text evidence="2 7">Catalyzes the epimerization of the C3' and C5'positions of dTDP-6-deoxy-D-xylo-4-hexulose, forming dTDP-6-deoxy-L-lyxo-4-hexulose.</text>
</comment>
<dbReference type="Proteomes" id="UP000051936">
    <property type="component" value="Unassembled WGS sequence"/>
</dbReference>
<dbReference type="EC" id="5.1.3.13" evidence="3 7"/>
<evidence type="ECO:0000256" key="4">
    <source>
        <dbReference type="ARBA" id="ARBA00019595"/>
    </source>
</evidence>
<evidence type="ECO:0000256" key="5">
    <source>
        <dbReference type="PIRSR" id="PIRSR600888-1"/>
    </source>
</evidence>
<comment type="caution">
    <text evidence="8">The sequence shown here is derived from an EMBL/GenBank/DDBJ whole genome shotgun (WGS) entry which is preliminary data.</text>
</comment>
<evidence type="ECO:0000313" key="8">
    <source>
        <dbReference type="EMBL" id="KRQ17348.1"/>
    </source>
</evidence>
<dbReference type="OrthoDB" id="9800680at2"/>
<evidence type="ECO:0000256" key="6">
    <source>
        <dbReference type="PIRSR" id="PIRSR600888-3"/>
    </source>
</evidence>
<feature type="active site" description="Proton donor" evidence="5">
    <location>
        <position position="130"/>
    </location>
</feature>
<dbReference type="Gene3D" id="2.60.120.10">
    <property type="entry name" value="Jelly Rolls"/>
    <property type="match status" value="1"/>
</dbReference>
<dbReference type="PANTHER" id="PTHR21047:SF2">
    <property type="entry name" value="THYMIDINE DIPHOSPHO-4-KETO-RHAMNOSE 3,5-EPIMERASE"/>
    <property type="match status" value="1"/>
</dbReference>
<sequence length="188" mass="21158">MNVVVTDIPEVLILEPKLFGDQRGFFLETYQIRRYADAGIERPFIQDNMSRSAQGVLRGLHLQNPNTQGKLVTVLRGKVLDVAVDVRVGSSTFGRHVAVELSEENRRQLWVPRGFAHGFAVLSETADFFYKCDDLYSPKDEISIRWNDPAIGIKWGVESPSLSPKDADAPLLSEVKNLPVYGQAWRKS</sequence>
<dbReference type="InterPro" id="IPR011051">
    <property type="entry name" value="RmlC_Cupin_sf"/>
</dbReference>
<keyword evidence="9" id="KW-1185">Reference proteome</keyword>
<comment type="similarity">
    <text evidence="7">Belongs to the dTDP-4-dehydrorhamnose 3,5-epimerase family.</text>
</comment>
<dbReference type="NCBIfam" id="TIGR01221">
    <property type="entry name" value="rmlC"/>
    <property type="match status" value="1"/>
</dbReference>
<gene>
    <name evidence="8" type="ORF">AOQ71_02370</name>
</gene>
<dbReference type="Pfam" id="PF00908">
    <property type="entry name" value="dTDP_sugar_isom"/>
    <property type="match status" value="1"/>
</dbReference>